<dbReference type="InterPro" id="IPR036691">
    <property type="entry name" value="Endo/exonu/phosph_ase_sf"/>
</dbReference>
<evidence type="ECO:0000256" key="7">
    <source>
        <dbReference type="ARBA" id="ARBA00023242"/>
    </source>
</evidence>
<keyword evidence="7" id="KW-0539">Nucleus</keyword>
<feature type="active site" description="Proton donor/acceptor" evidence="8">
    <location>
        <position position="197"/>
    </location>
</feature>
<dbReference type="CDD" id="cd09088">
    <property type="entry name" value="Ape2-like_AP-endo"/>
    <property type="match status" value="1"/>
</dbReference>
<dbReference type="PROSITE" id="PS51999">
    <property type="entry name" value="ZF_GRF"/>
    <property type="match status" value="1"/>
</dbReference>
<evidence type="ECO:0000313" key="16">
    <source>
        <dbReference type="Proteomes" id="UP000541558"/>
    </source>
</evidence>
<dbReference type="AlphaFoldDB" id="A0A8H5FD73"/>
<dbReference type="NCBIfam" id="TIGR00633">
    <property type="entry name" value="xth"/>
    <property type="match status" value="1"/>
</dbReference>
<keyword evidence="12" id="KW-0234">DNA repair</keyword>
<evidence type="ECO:0000256" key="4">
    <source>
        <dbReference type="ARBA" id="ARBA00022801"/>
    </source>
</evidence>
<dbReference type="GO" id="GO:0008311">
    <property type="term" value="F:double-stranded DNA 3'-5' DNA exonuclease activity"/>
    <property type="evidence" value="ECO:0007669"/>
    <property type="project" value="TreeGrafter"/>
</dbReference>
<comment type="cofactor">
    <cofactor evidence="9 12">
        <name>Mg(2+)</name>
        <dbReference type="ChEBI" id="CHEBI:18420"/>
    </cofactor>
    <cofactor evidence="9 12">
        <name>Mn(2+)</name>
        <dbReference type="ChEBI" id="CHEBI:29035"/>
    </cofactor>
    <text evidence="9 12">Probably binds two magnesium or manganese ions per subunit.</text>
</comment>
<comment type="similarity">
    <text evidence="1 12">Belongs to the DNA repair enzymes AP/ExoA family.</text>
</comment>
<evidence type="ECO:0000256" key="12">
    <source>
        <dbReference type="RuleBase" id="RU362131"/>
    </source>
</evidence>
<organism evidence="15 16">
    <name type="scientific">Ephemerocybe angulata</name>
    <dbReference type="NCBI Taxonomy" id="980116"/>
    <lineage>
        <taxon>Eukaryota</taxon>
        <taxon>Fungi</taxon>
        <taxon>Dikarya</taxon>
        <taxon>Basidiomycota</taxon>
        <taxon>Agaricomycotina</taxon>
        <taxon>Agaricomycetes</taxon>
        <taxon>Agaricomycetidae</taxon>
        <taxon>Agaricales</taxon>
        <taxon>Agaricineae</taxon>
        <taxon>Psathyrellaceae</taxon>
        <taxon>Ephemerocybe</taxon>
    </lineage>
</organism>
<keyword evidence="16" id="KW-1185">Reference proteome</keyword>
<feature type="binding site" evidence="9">
    <location>
        <position position="7"/>
    </location>
    <ligand>
        <name>Mg(2+)</name>
        <dbReference type="ChEBI" id="CHEBI:18420"/>
        <label>1</label>
    </ligand>
</feature>
<dbReference type="GO" id="GO:0008081">
    <property type="term" value="F:phosphoric diester hydrolase activity"/>
    <property type="evidence" value="ECO:0007669"/>
    <property type="project" value="TreeGrafter"/>
</dbReference>
<proteinExistence type="inferred from homology"/>
<feature type="binding site" evidence="9">
    <location>
        <position position="307"/>
    </location>
    <ligand>
        <name>Mg(2+)</name>
        <dbReference type="ChEBI" id="CHEBI:18420"/>
        <label>1</label>
    </ligand>
</feature>
<evidence type="ECO:0000256" key="2">
    <source>
        <dbReference type="ARBA" id="ARBA00022723"/>
    </source>
</evidence>
<name>A0A8H5FD73_9AGAR</name>
<keyword evidence="3 11" id="KW-0863">Zinc-finger</keyword>
<dbReference type="InterPro" id="IPR005135">
    <property type="entry name" value="Endo/exonuclease/phosphatase"/>
</dbReference>
<feature type="region of interest" description="Disordered" evidence="13">
    <location>
        <begin position="364"/>
        <end position="434"/>
    </location>
</feature>
<dbReference type="OrthoDB" id="391817at2759"/>
<sequence length="592" mass="66466">MRLLTWNINGVRTLPHYHPWNTCKNFDEILNKLEADILCFQEMKTGRKLVTKDVAVPPSFDAFLSLPISKTGYSGVATYTRTKSCTPLKAEEGLSGLLQPKPSLSVDERISKYDVYPPRLLEDSLDEDELDFKDLDSEGRAVVLDFGLFVLINTYCPNDGTGTEEREKYKMDYHKLLETRVKGLIEKEKREVIVVGDLNACAAVIDHCEGNLMVAKGLAEGLEGEEGFWGKAYRRRMRDWLQERGGPMVDIVRRFWPDRKGMYTCWNTKISARETNYGTRIDFILVTPGLVPWIKAGDTLPDIKGSDHCPVYIDFHDEITTSTGEVIRLRDVVGSQVESKDPPRVATRFWEEFSGKQTSLQQFFGGRAKSSASTTPKTKTPPALKPTPTPPILEAAESSTPPSSNPPPIASTSTSTKRKFAPEPVSAPKKAKKEIKGQKSIAGFFAKPLAPSSSQSFDVDMEDEDYKLALQLSQEQDQHHTSSPASPQQSGNSKGKDTTQSKQAWSTLLAPLQPPMCHDHYEPTKELKVTKNGPNKGKKFFICSRPVGPGYDKGRSERRREDVDPQYRCNYFKWSSDVRREMLNNAQAEENP</sequence>
<evidence type="ECO:0000256" key="11">
    <source>
        <dbReference type="PROSITE-ProRule" id="PRU01343"/>
    </source>
</evidence>
<evidence type="ECO:0000313" key="15">
    <source>
        <dbReference type="EMBL" id="KAF5332173.1"/>
    </source>
</evidence>
<feature type="domain" description="GRF-type" evidence="14">
    <location>
        <begin position="517"/>
        <end position="578"/>
    </location>
</feature>
<keyword evidence="9" id="KW-0464">Manganese</keyword>
<dbReference type="PANTHER" id="PTHR22748">
    <property type="entry name" value="AP ENDONUCLEASE"/>
    <property type="match status" value="1"/>
</dbReference>
<feature type="compositionally biased region" description="Low complexity" evidence="13">
    <location>
        <begin position="368"/>
        <end position="382"/>
    </location>
</feature>
<feature type="binding site" evidence="9">
    <location>
        <position position="42"/>
    </location>
    <ligand>
        <name>Mg(2+)</name>
        <dbReference type="ChEBI" id="CHEBI:18420"/>
        <label>1</label>
    </ligand>
</feature>
<dbReference type="PANTHER" id="PTHR22748:SF4">
    <property type="entry name" value="DNA-(APURINIC OR APYRIMIDINIC SITE) ENDONUCLEASE 2"/>
    <property type="match status" value="1"/>
</dbReference>
<dbReference type="EC" id="3.1.-.-" evidence="12"/>
<evidence type="ECO:0000256" key="1">
    <source>
        <dbReference type="ARBA" id="ARBA00007092"/>
    </source>
</evidence>
<evidence type="ECO:0000256" key="3">
    <source>
        <dbReference type="ARBA" id="ARBA00022771"/>
    </source>
</evidence>
<feature type="binding site" evidence="9">
    <location>
        <position position="308"/>
    </location>
    <ligand>
        <name>Mg(2+)</name>
        <dbReference type="ChEBI" id="CHEBI:18420"/>
        <label>1</label>
    </ligand>
</feature>
<feature type="site" description="Important for catalytic activity" evidence="10">
    <location>
        <position position="282"/>
    </location>
</feature>
<feature type="site" description="Transition state stabilizer" evidence="10">
    <location>
        <position position="199"/>
    </location>
</feature>
<evidence type="ECO:0000256" key="8">
    <source>
        <dbReference type="PIRSR" id="PIRSR604808-1"/>
    </source>
</evidence>
<evidence type="ECO:0000256" key="13">
    <source>
        <dbReference type="SAM" id="MobiDB-lite"/>
    </source>
</evidence>
<dbReference type="InterPro" id="IPR004808">
    <property type="entry name" value="AP_endonuc_1"/>
</dbReference>
<dbReference type="GO" id="GO:0006284">
    <property type="term" value="P:base-excision repair"/>
    <property type="evidence" value="ECO:0007669"/>
    <property type="project" value="TreeGrafter"/>
</dbReference>
<gene>
    <name evidence="15" type="ORF">D9611_008059</name>
</gene>
<feature type="binding site" evidence="9">
    <location>
        <position position="199"/>
    </location>
    <ligand>
        <name>Mg(2+)</name>
        <dbReference type="ChEBI" id="CHEBI:18420"/>
        <label>1</label>
    </ligand>
</feature>
<dbReference type="GO" id="GO:0003906">
    <property type="term" value="F:DNA-(apurinic or apyrimidinic site) endonuclease activity"/>
    <property type="evidence" value="ECO:0007669"/>
    <property type="project" value="TreeGrafter"/>
</dbReference>
<evidence type="ECO:0000256" key="9">
    <source>
        <dbReference type="PIRSR" id="PIRSR604808-2"/>
    </source>
</evidence>
<keyword evidence="12" id="KW-0227">DNA damage</keyword>
<keyword evidence="5" id="KW-0862">Zinc</keyword>
<dbReference type="EMBL" id="JAACJK010000111">
    <property type="protein sequence ID" value="KAF5332173.1"/>
    <property type="molecule type" value="Genomic_DNA"/>
</dbReference>
<protein>
    <recommendedName>
        <fullName evidence="12">DNA-(apurinic or apyrimidinic site) endonuclease</fullName>
        <ecNumber evidence="12">3.1.-.-</ecNumber>
    </recommendedName>
</protein>
<reference evidence="15 16" key="1">
    <citation type="journal article" date="2020" name="ISME J.">
        <title>Uncovering the hidden diversity of litter-decomposition mechanisms in mushroom-forming fungi.</title>
        <authorList>
            <person name="Floudas D."/>
            <person name="Bentzer J."/>
            <person name="Ahren D."/>
            <person name="Johansson T."/>
            <person name="Persson P."/>
            <person name="Tunlid A."/>
        </authorList>
    </citation>
    <scope>NUCLEOTIDE SEQUENCE [LARGE SCALE GENOMIC DNA]</scope>
    <source>
        <strain evidence="15 16">CBS 175.51</strain>
    </source>
</reference>
<feature type="compositionally biased region" description="Polar residues" evidence="13">
    <location>
        <begin position="471"/>
        <end position="493"/>
    </location>
</feature>
<comment type="caution">
    <text evidence="15">The sequence shown here is derived from an EMBL/GenBank/DDBJ whole genome shotgun (WGS) entry which is preliminary data.</text>
</comment>
<feature type="binding site" evidence="9">
    <location>
        <position position="197"/>
    </location>
    <ligand>
        <name>Mg(2+)</name>
        <dbReference type="ChEBI" id="CHEBI:18420"/>
        <label>1</label>
    </ligand>
</feature>
<dbReference type="InterPro" id="IPR010666">
    <property type="entry name" value="Znf_GRF"/>
</dbReference>
<feature type="active site" evidence="8">
    <location>
        <position position="155"/>
    </location>
</feature>
<dbReference type="GO" id="GO:0005634">
    <property type="term" value="C:nucleus"/>
    <property type="evidence" value="ECO:0007669"/>
    <property type="project" value="TreeGrafter"/>
</dbReference>
<dbReference type="PROSITE" id="PS51435">
    <property type="entry name" value="AP_NUCLEASE_F1_4"/>
    <property type="match status" value="1"/>
</dbReference>
<dbReference type="GO" id="GO:0008270">
    <property type="term" value="F:zinc ion binding"/>
    <property type="evidence" value="ECO:0007669"/>
    <property type="project" value="UniProtKB-KW"/>
</dbReference>
<dbReference type="Pfam" id="PF03372">
    <property type="entry name" value="Exo_endo_phos"/>
    <property type="match status" value="1"/>
</dbReference>
<feature type="site" description="Interaction with DNA substrate" evidence="10">
    <location>
        <position position="308"/>
    </location>
</feature>
<evidence type="ECO:0000256" key="5">
    <source>
        <dbReference type="ARBA" id="ARBA00022833"/>
    </source>
</evidence>
<dbReference type="Gene3D" id="3.60.10.10">
    <property type="entry name" value="Endonuclease/exonuclease/phosphatase"/>
    <property type="match status" value="1"/>
</dbReference>
<dbReference type="Proteomes" id="UP000541558">
    <property type="component" value="Unassembled WGS sequence"/>
</dbReference>
<keyword evidence="2 9" id="KW-0479">Metal-binding</keyword>
<keyword evidence="4" id="KW-0378">Hydrolase</keyword>
<accession>A0A8H5FD73</accession>
<evidence type="ECO:0000256" key="6">
    <source>
        <dbReference type="ARBA" id="ARBA00022842"/>
    </source>
</evidence>
<evidence type="ECO:0000259" key="14">
    <source>
        <dbReference type="PROSITE" id="PS51999"/>
    </source>
</evidence>
<feature type="active site" description="Proton acceptor" evidence="8">
    <location>
        <position position="308"/>
    </location>
</feature>
<evidence type="ECO:0000256" key="10">
    <source>
        <dbReference type="PIRSR" id="PIRSR604808-3"/>
    </source>
</evidence>
<dbReference type="SUPFAM" id="SSF56219">
    <property type="entry name" value="DNase I-like"/>
    <property type="match status" value="1"/>
</dbReference>
<feature type="compositionally biased region" description="Basic and acidic residues" evidence="13">
    <location>
        <begin position="517"/>
        <end position="529"/>
    </location>
</feature>
<keyword evidence="6 9" id="KW-0460">Magnesium</keyword>
<feature type="region of interest" description="Disordered" evidence="13">
    <location>
        <begin position="449"/>
        <end position="544"/>
    </location>
</feature>